<name>A0A9X5E9L0_9CYAN</name>
<dbReference type="RefSeq" id="WP_039714326.1">
    <property type="nucleotide sequence ID" value="NZ_JTJC03000008.1"/>
</dbReference>
<evidence type="ECO:0000256" key="1">
    <source>
        <dbReference type="SAM" id="MobiDB-lite"/>
    </source>
</evidence>
<protein>
    <submittedName>
        <fullName evidence="2">Uncharacterized protein</fullName>
    </submittedName>
</protein>
<proteinExistence type="predicted"/>
<comment type="caution">
    <text evidence="2">The sequence shown here is derived from an EMBL/GenBank/DDBJ whole genome shotgun (WGS) entry which is preliminary data.</text>
</comment>
<dbReference type="Proteomes" id="UP000031532">
    <property type="component" value="Unassembled WGS sequence"/>
</dbReference>
<dbReference type="AlphaFoldDB" id="A0A9X5E9L0"/>
<dbReference type="OrthoDB" id="8230641at2"/>
<reference evidence="2 3" key="1">
    <citation type="journal article" date="2015" name="Genome Announc.">
        <title>Draft Genome Sequence of the Terrestrial Cyanobacterium Scytonema millei VB511283, Isolated from Eastern India.</title>
        <authorList>
            <person name="Sen D."/>
            <person name="Chandrababunaidu M.M."/>
            <person name="Singh D."/>
            <person name="Sanghi N."/>
            <person name="Ghorai A."/>
            <person name="Mishra G.P."/>
            <person name="Madduluri M."/>
            <person name="Adhikary S.P."/>
            <person name="Tripathy S."/>
        </authorList>
    </citation>
    <scope>NUCLEOTIDE SEQUENCE [LARGE SCALE GENOMIC DNA]</scope>
    <source>
        <strain evidence="2 3">VB511283</strain>
    </source>
</reference>
<feature type="region of interest" description="Disordered" evidence="1">
    <location>
        <begin position="174"/>
        <end position="215"/>
    </location>
</feature>
<dbReference type="EMBL" id="JTJC03000008">
    <property type="protein sequence ID" value="NHC37433.1"/>
    <property type="molecule type" value="Genomic_DNA"/>
</dbReference>
<evidence type="ECO:0000313" key="3">
    <source>
        <dbReference type="Proteomes" id="UP000031532"/>
    </source>
</evidence>
<evidence type="ECO:0000313" key="2">
    <source>
        <dbReference type="EMBL" id="NHC37433.1"/>
    </source>
</evidence>
<keyword evidence="3" id="KW-1185">Reference proteome</keyword>
<gene>
    <name evidence="2" type="ORF">QH73_0022820</name>
</gene>
<organism evidence="2 3">
    <name type="scientific">Scytonema millei VB511283</name>
    <dbReference type="NCBI Taxonomy" id="1245923"/>
    <lineage>
        <taxon>Bacteria</taxon>
        <taxon>Bacillati</taxon>
        <taxon>Cyanobacteriota</taxon>
        <taxon>Cyanophyceae</taxon>
        <taxon>Nostocales</taxon>
        <taxon>Scytonemataceae</taxon>
        <taxon>Scytonema</taxon>
    </lineage>
</organism>
<accession>A0A9X5E9L0</accession>
<sequence length="215" mass="23952">MNFLQNMFGGQDGERDYRDFVNRYEQGLPHEGYSDDEVYNRYQQVSRHVPPDIYQESAQEAFSRMSPQERMQFGQYLQQQARGQNYDFPDLNQDGIDDRLQDPNYLARATGNIHQQQPDLLGQLMGGASGAMMGGQRGGNLFSNPLAKAAMAGIAAIAAKKMMGGGRSADYGQYGNVRPASEDPYGDPADYGQYGNIRPASEDPYGDPADRRGLW</sequence>